<feature type="non-terminal residue" evidence="1">
    <location>
        <position position="74"/>
    </location>
</feature>
<comment type="caution">
    <text evidence="1">The sequence shown here is derived from an EMBL/GenBank/DDBJ whole genome shotgun (WGS) entry which is preliminary data.</text>
</comment>
<evidence type="ECO:0000313" key="1">
    <source>
        <dbReference type="EMBL" id="EPS58518.1"/>
    </source>
</evidence>
<organism evidence="1 2">
    <name type="scientific">Genlisea aurea</name>
    <dbReference type="NCBI Taxonomy" id="192259"/>
    <lineage>
        <taxon>Eukaryota</taxon>
        <taxon>Viridiplantae</taxon>
        <taxon>Streptophyta</taxon>
        <taxon>Embryophyta</taxon>
        <taxon>Tracheophyta</taxon>
        <taxon>Spermatophyta</taxon>
        <taxon>Magnoliopsida</taxon>
        <taxon>eudicotyledons</taxon>
        <taxon>Gunneridae</taxon>
        <taxon>Pentapetalae</taxon>
        <taxon>asterids</taxon>
        <taxon>lamiids</taxon>
        <taxon>Lamiales</taxon>
        <taxon>Lentibulariaceae</taxon>
        <taxon>Genlisea</taxon>
    </lineage>
</organism>
<dbReference type="InterPro" id="IPR011009">
    <property type="entry name" value="Kinase-like_dom_sf"/>
</dbReference>
<sequence length="74" mass="7977">MQLATDGFSEANTIGQGGYGKVYRGIAAAVDLSRLDDEEGVLLLDHVSPLIFDNPPHFCLSHSVSDKEVAETEE</sequence>
<keyword evidence="2" id="KW-1185">Reference proteome</keyword>
<evidence type="ECO:0000313" key="2">
    <source>
        <dbReference type="Proteomes" id="UP000015453"/>
    </source>
</evidence>
<dbReference type="AlphaFoldDB" id="S8D776"/>
<reference evidence="1 2" key="1">
    <citation type="journal article" date="2013" name="BMC Genomics">
        <title>The miniature genome of a carnivorous plant Genlisea aurea contains a low number of genes and short non-coding sequences.</title>
        <authorList>
            <person name="Leushkin E.V."/>
            <person name="Sutormin R.A."/>
            <person name="Nabieva E.R."/>
            <person name="Penin A.A."/>
            <person name="Kondrashov A.S."/>
            <person name="Logacheva M.D."/>
        </authorList>
    </citation>
    <scope>NUCLEOTIDE SEQUENCE [LARGE SCALE GENOMIC DNA]</scope>
</reference>
<gene>
    <name evidence="1" type="ORF">M569_16295</name>
</gene>
<dbReference type="Gene3D" id="3.30.200.20">
    <property type="entry name" value="Phosphorylase Kinase, domain 1"/>
    <property type="match status" value="1"/>
</dbReference>
<accession>S8D776</accession>
<proteinExistence type="predicted"/>
<dbReference type="EMBL" id="AUSU01009142">
    <property type="protein sequence ID" value="EPS58518.1"/>
    <property type="molecule type" value="Genomic_DNA"/>
</dbReference>
<dbReference type="OrthoDB" id="1938319at2759"/>
<dbReference type="SUPFAM" id="SSF56112">
    <property type="entry name" value="Protein kinase-like (PK-like)"/>
    <property type="match status" value="1"/>
</dbReference>
<name>S8D776_9LAMI</name>
<dbReference type="Proteomes" id="UP000015453">
    <property type="component" value="Unassembled WGS sequence"/>
</dbReference>
<protein>
    <recommendedName>
        <fullName evidence="3">Protein kinase domain-containing protein</fullName>
    </recommendedName>
</protein>
<evidence type="ECO:0008006" key="3">
    <source>
        <dbReference type="Google" id="ProtNLM"/>
    </source>
</evidence>